<evidence type="ECO:0000313" key="2">
    <source>
        <dbReference type="Proteomes" id="UP001235094"/>
    </source>
</evidence>
<accession>A0ABU0LQC2</accession>
<comment type="caution">
    <text evidence="1">The sequence shown here is derived from an EMBL/GenBank/DDBJ whole genome shotgun (WGS) entry which is preliminary data.</text>
</comment>
<dbReference type="RefSeq" id="WP_306889612.1">
    <property type="nucleotide sequence ID" value="NZ_JAUSVR010000004.1"/>
</dbReference>
<protein>
    <recommendedName>
        <fullName evidence="3">Transposase</fullName>
    </recommendedName>
</protein>
<evidence type="ECO:0008006" key="3">
    <source>
        <dbReference type="Google" id="ProtNLM"/>
    </source>
</evidence>
<keyword evidence="2" id="KW-1185">Reference proteome</keyword>
<dbReference type="EMBL" id="JAUSVR010000004">
    <property type="protein sequence ID" value="MDQ0510897.1"/>
    <property type="molecule type" value="Genomic_DNA"/>
</dbReference>
<evidence type="ECO:0000313" key="1">
    <source>
        <dbReference type="EMBL" id="MDQ0510897.1"/>
    </source>
</evidence>
<organism evidence="1 2">
    <name type="scientific">Ancylobacter amanitiformis</name>
    <dbReference type="NCBI Taxonomy" id="217069"/>
    <lineage>
        <taxon>Bacteria</taxon>
        <taxon>Pseudomonadati</taxon>
        <taxon>Pseudomonadota</taxon>
        <taxon>Alphaproteobacteria</taxon>
        <taxon>Hyphomicrobiales</taxon>
        <taxon>Xanthobacteraceae</taxon>
        <taxon>Ancylobacter</taxon>
    </lineage>
</organism>
<gene>
    <name evidence="1" type="ORF">QOZ99_001785</name>
</gene>
<reference evidence="1 2" key="1">
    <citation type="submission" date="2023-07" db="EMBL/GenBank/DDBJ databases">
        <title>Genomic Encyclopedia of Type Strains, Phase IV (KMG-IV): sequencing the most valuable type-strain genomes for metagenomic binning, comparative biology and taxonomic classification.</title>
        <authorList>
            <person name="Goeker M."/>
        </authorList>
    </citation>
    <scope>NUCLEOTIDE SEQUENCE [LARGE SCALE GENOMIC DNA]</scope>
    <source>
        <strain evidence="1 2">DSM 15561</strain>
    </source>
</reference>
<name>A0ABU0LQC2_9HYPH</name>
<dbReference type="Proteomes" id="UP001235094">
    <property type="component" value="Unassembled WGS sequence"/>
</dbReference>
<sequence length="79" mass="8737">MLKDYARTLYNASRFCLRNRKHMTAIDAVEIVALSMLALTRAGSPTAKMMIGQVRAKAHRVQAAKGVRHVQASLRTANV</sequence>
<proteinExistence type="predicted"/>